<evidence type="ECO:0000313" key="9">
    <source>
        <dbReference type="Proteomes" id="UP001338125"/>
    </source>
</evidence>
<reference evidence="8 9" key="1">
    <citation type="submission" date="2024-01" db="EMBL/GenBank/DDBJ databases">
        <title>Complete genome of Cladobotryum mycophilum ATHUM6906.</title>
        <authorList>
            <person name="Christinaki A.C."/>
            <person name="Myridakis A.I."/>
            <person name="Kouvelis V.N."/>
        </authorList>
    </citation>
    <scope>NUCLEOTIDE SEQUENCE [LARGE SCALE GENOMIC DNA]</scope>
    <source>
        <strain evidence="8 9">ATHUM6906</strain>
    </source>
</reference>
<dbReference type="Proteomes" id="UP001338125">
    <property type="component" value="Unassembled WGS sequence"/>
</dbReference>
<dbReference type="Gene3D" id="1.10.3260.10">
    <property type="entry name" value="DNA ligase, ATP-dependent, N-terminal domain"/>
    <property type="match status" value="1"/>
</dbReference>
<evidence type="ECO:0000256" key="4">
    <source>
        <dbReference type="ARBA" id="ARBA00022840"/>
    </source>
</evidence>
<dbReference type="EMBL" id="JAVFKD010000012">
    <property type="protein sequence ID" value="KAK5993454.1"/>
    <property type="molecule type" value="Genomic_DNA"/>
</dbReference>
<dbReference type="InterPro" id="IPR012310">
    <property type="entry name" value="DNA_ligase_ATP-dep_cent"/>
</dbReference>
<feature type="domain" description="ATP-dependent DNA ligase family profile" evidence="7">
    <location>
        <begin position="386"/>
        <end position="523"/>
    </location>
</feature>
<dbReference type="InterPro" id="IPR029710">
    <property type="entry name" value="LIG4"/>
</dbReference>
<dbReference type="PANTHER" id="PTHR45997">
    <property type="entry name" value="DNA LIGASE 4"/>
    <property type="match status" value="1"/>
</dbReference>
<dbReference type="InterPro" id="IPR012308">
    <property type="entry name" value="DNA_ligase_ATP-dep_N"/>
</dbReference>
<dbReference type="Pfam" id="PF01068">
    <property type="entry name" value="DNA_ligase_A_M"/>
    <property type="match status" value="1"/>
</dbReference>
<comment type="similarity">
    <text evidence="1">Belongs to the ATP-dependent DNA ligase family.</text>
</comment>
<proteinExistence type="inferred from homology"/>
<organism evidence="8 9">
    <name type="scientific">Cladobotryum mycophilum</name>
    <dbReference type="NCBI Taxonomy" id="491253"/>
    <lineage>
        <taxon>Eukaryota</taxon>
        <taxon>Fungi</taxon>
        <taxon>Dikarya</taxon>
        <taxon>Ascomycota</taxon>
        <taxon>Pezizomycotina</taxon>
        <taxon>Sordariomycetes</taxon>
        <taxon>Hypocreomycetidae</taxon>
        <taxon>Hypocreales</taxon>
        <taxon>Hypocreaceae</taxon>
        <taxon>Cladobotryum</taxon>
    </lineage>
</organism>
<accession>A0ABR0SN09</accession>
<dbReference type="SUPFAM" id="SSF56091">
    <property type="entry name" value="DNA ligase/mRNA capping enzyme, catalytic domain"/>
    <property type="match status" value="1"/>
</dbReference>
<dbReference type="Pfam" id="PF04675">
    <property type="entry name" value="DNA_ligase_A_N"/>
    <property type="match status" value="1"/>
</dbReference>
<feature type="compositionally biased region" description="Polar residues" evidence="6">
    <location>
        <begin position="776"/>
        <end position="798"/>
    </location>
</feature>
<dbReference type="PANTHER" id="PTHR45997:SF2">
    <property type="entry name" value="ATP DEPENDENT DNA LIGASE DOMAIN PROTEIN (AFU_ORTHOLOGUE AFUA_5G02430)"/>
    <property type="match status" value="1"/>
</dbReference>
<evidence type="ECO:0000256" key="5">
    <source>
        <dbReference type="ARBA" id="ARBA00023242"/>
    </source>
</evidence>
<keyword evidence="4" id="KW-0067">ATP-binding</keyword>
<evidence type="ECO:0000256" key="6">
    <source>
        <dbReference type="SAM" id="MobiDB-lite"/>
    </source>
</evidence>
<sequence>MPLPFMLVCDLLDQSYELCLARKDNTQAVIEWFAQHRDRINSPGCNLAALLSTLLPEKRTDRVYCIQAPRLERIISRALMLGSSRIKELAVYKQPGQGLDLADCVERILSPNPTRPERLQVTVEEIDDALHGIASKIRWSSPSVRIVGATLSQPGQSDLEAIYRQLSPREAKWFTRLVLKDYQPLIFEPHLIYCSCDPMLPFMLKIQDDFATAIKSTQQVRLKMRPTLPRTLRTDRKVLATITPQLSIKVGRQQWFKARSIKHCIDLCQGHMSVETKIDGEYCQIHVDVSKGRQGIRIFSKSGKDSTEDRHALVGIIWDSLKIGKPGCNVQKGCILEGELAVYSDHEQKILPFHHIRKHVTRRGRFMGTEHDSPPRPYEHLMMVYYDMLLLDGESFLNIKHSERFKLLEKTIHCSIGQAELVPRQVIDTNHGFAASALRKIFAKIIIERGEGLVLKSDLPYFNFSDNGRPFSGRCIKLKKEYIGKFGEVGDFAVVGAGFSPPKAKSYDVENLKWTHFYVGCLDNREEVKRWGATPDFTVVNEVELNETMLKSFISYGNPMPVPIEENHSTNFEKAGNTGFWGLRFPAVAKIHFDRDFTDAVSFEELQAMAREAVTAPELEDSQENIAWIAKLESADPRGLAVDALTQRTATTAPSPSPMRPSQVSASCPSLAGGATNSQHSIKYWQAFYPPASRSCDFDETPPPRLMTSVSSTPFTTNQNRSLGLSKKRRSLPTAVVTSPSHKRRKYLEADNTHPPTFLGTKTKPSSRRPLEDIDGNSTQRSTTSYSSFSQHMETQGENVMEQPAPEQSQSMSIRNPQEPKLLSKSSCALDTSVIIISDGEDQTTHTTIASLQAHMSQVSCVVGAQEAVESPAPEIQDACQYAGPKCQLAKKTILLLPGLPVSATELAPLFKAHGLVSIITDAETWANEDQLRSTSTQGWQPGPNKLLLVDTIEMKTETRQLLACIEAIRNDMPEGRRDWISVYDWRVLKHVSILEDDSVTKKYYDGFHDPWRRWYCGLV</sequence>
<evidence type="ECO:0000256" key="1">
    <source>
        <dbReference type="ARBA" id="ARBA00007572"/>
    </source>
</evidence>
<feature type="compositionally biased region" description="Polar residues" evidence="6">
    <location>
        <begin position="806"/>
        <end position="816"/>
    </location>
</feature>
<comment type="caution">
    <text evidence="8">The sequence shown here is derived from an EMBL/GenBank/DDBJ whole genome shotgun (WGS) entry which is preliminary data.</text>
</comment>
<dbReference type="Gene3D" id="3.30.470.30">
    <property type="entry name" value="DNA ligase/mRNA capping enzyme"/>
    <property type="match status" value="1"/>
</dbReference>
<feature type="compositionally biased region" description="Polar residues" evidence="6">
    <location>
        <begin position="650"/>
        <end position="668"/>
    </location>
</feature>
<feature type="region of interest" description="Disordered" evidence="6">
    <location>
        <begin position="699"/>
        <end position="821"/>
    </location>
</feature>
<feature type="region of interest" description="Disordered" evidence="6">
    <location>
        <begin position="650"/>
        <end position="676"/>
    </location>
</feature>
<keyword evidence="9" id="KW-1185">Reference proteome</keyword>
<evidence type="ECO:0000313" key="8">
    <source>
        <dbReference type="EMBL" id="KAK5993454.1"/>
    </source>
</evidence>
<feature type="compositionally biased region" description="Polar residues" evidence="6">
    <location>
        <begin position="708"/>
        <end position="723"/>
    </location>
</feature>
<dbReference type="InterPro" id="IPR036599">
    <property type="entry name" value="DNA_ligase_N_sf"/>
</dbReference>
<gene>
    <name evidence="8" type="ORF">PT974_06885</name>
</gene>
<keyword evidence="5" id="KW-0539">Nucleus</keyword>
<keyword evidence="3" id="KW-0547">Nucleotide-binding</keyword>
<name>A0ABR0SN09_9HYPO</name>
<dbReference type="CDD" id="cd08039">
    <property type="entry name" value="Adenylation_DNA_ligase_Fungal"/>
    <property type="match status" value="1"/>
</dbReference>
<evidence type="ECO:0000259" key="7">
    <source>
        <dbReference type="PROSITE" id="PS50160"/>
    </source>
</evidence>
<protein>
    <recommendedName>
        <fullName evidence="7">ATP-dependent DNA ligase family profile domain-containing protein</fullName>
    </recommendedName>
</protein>
<evidence type="ECO:0000256" key="3">
    <source>
        <dbReference type="ARBA" id="ARBA00022741"/>
    </source>
</evidence>
<evidence type="ECO:0000256" key="2">
    <source>
        <dbReference type="ARBA" id="ARBA00022598"/>
    </source>
</evidence>
<keyword evidence="2" id="KW-0436">Ligase</keyword>
<dbReference type="PROSITE" id="PS50160">
    <property type="entry name" value="DNA_LIGASE_A3"/>
    <property type="match status" value="1"/>
</dbReference>